<evidence type="ECO:0000256" key="1">
    <source>
        <dbReference type="PIRSR" id="PIRSR639069-1"/>
    </source>
</evidence>
<evidence type="ECO:0000313" key="4">
    <source>
        <dbReference type="EMBL" id="OCL36771.1"/>
    </source>
</evidence>
<comment type="caution">
    <text evidence="4">The sequence shown here is derived from an EMBL/GenBank/DDBJ whole genome shotgun (WGS) entry which is preliminary data.</text>
</comment>
<dbReference type="AlphaFoldDB" id="A0A1C0AQZ8"/>
<keyword evidence="5" id="KW-1185">Reference proteome</keyword>
<dbReference type="Gene3D" id="3.40.50.1820">
    <property type="entry name" value="alpha/beta hydrolase"/>
    <property type="match status" value="1"/>
</dbReference>
<dbReference type="RefSeq" id="WP_068750106.1">
    <property type="nucleotide sequence ID" value="NZ_MBQD01000006.1"/>
</dbReference>
<feature type="domain" description="Acetyl xylan esterase" evidence="3">
    <location>
        <begin position="1"/>
        <end position="323"/>
    </location>
</feature>
<proteinExistence type="predicted"/>
<feature type="active site" description="Charge relay system" evidence="1">
    <location>
        <position position="307"/>
    </location>
</feature>
<dbReference type="GO" id="GO:0052689">
    <property type="term" value="F:carboxylic ester hydrolase activity"/>
    <property type="evidence" value="ECO:0007669"/>
    <property type="project" value="TreeGrafter"/>
</dbReference>
<dbReference type="InterPro" id="IPR039069">
    <property type="entry name" value="CE7"/>
</dbReference>
<dbReference type="GO" id="GO:0005976">
    <property type="term" value="P:polysaccharide metabolic process"/>
    <property type="evidence" value="ECO:0007669"/>
    <property type="project" value="TreeGrafter"/>
</dbReference>
<sequence>MAQFDLPLEALRTYSPDISEAPGFDAFWSDTLAADEPVTLLTETPVDNRQRLIDTYDLTFTGFGGAPVRGWLHVPAGATGPLPTVVQYHGYSVSRGMPLASTFASAGYAHFVMDNRGQGWHAASLFDRTPDPHPAAGEFGPPGPMTSGIAAPETYYYRRLLTDALRFAQLAAGHRLADPDRVVVTGGSQGGYLTLAVAGLAPSVGLRLAGAMPDVAFMCHIRRAVGLTDDAPFSDIARFIKAAPHLEEAVWATLGHYDGVSFARRAECPALFSVALADTICPPSTVFAAHNAYPAPRDIVIYPHSGHEGGQDVQTWRQLGWLAETI</sequence>
<accession>A0A1C0AQZ8</accession>
<dbReference type="InterPro" id="IPR029058">
    <property type="entry name" value="AB_hydrolase_fold"/>
</dbReference>
<dbReference type="InterPro" id="IPR008391">
    <property type="entry name" value="AXE1_dom"/>
</dbReference>
<organism evidence="4 5">
    <name type="scientific">Tessaracoccus lapidicaptus</name>
    <dbReference type="NCBI Taxonomy" id="1427523"/>
    <lineage>
        <taxon>Bacteria</taxon>
        <taxon>Bacillati</taxon>
        <taxon>Actinomycetota</taxon>
        <taxon>Actinomycetes</taxon>
        <taxon>Propionibacteriales</taxon>
        <taxon>Propionibacteriaceae</taxon>
        <taxon>Tessaracoccus</taxon>
    </lineage>
</organism>
<dbReference type="Proteomes" id="UP000093501">
    <property type="component" value="Unassembled WGS sequence"/>
</dbReference>
<evidence type="ECO:0000259" key="3">
    <source>
        <dbReference type="Pfam" id="PF05448"/>
    </source>
</evidence>
<dbReference type="EMBL" id="MBQD01000006">
    <property type="protein sequence ID" value="OCL36771.1"/>
    <property type="molecule type" value="Genomic_DNA"/>
</dbReference>
<feature type="active site" description="Charge relay system" evidence="1">
    <location>
        <position position="278"/>
    </location>
</feature>
<feature type="binding site" evidence="2">
    <location>
        <position position="91"/>
    </location>
    <ligand>
        <name>substrate</name>
    </ligand>
</feature>
<feature type="active site" description="Nucleophile" evidence="1">
    <location>
        <position position="188"/>
    </location>
</feature>
<dbReference type="PANTHER" id="PTHR40111:SF1">
    <property type="entry name" value="CEPHALOSPORIN-C DEACETYLASE"/>
    <property type="match status" value="1"/>
</dbReference>
<gene>
    <name evidence="4" type="ORF">BCR15_13215</name>
</gene>
<evidence type="ECO:0000256" key="2">
    <source>
        <dbReference type="PIRSR" id="PIRSR639069-2"/>
    </source>
</evidence>
<reference evidence="5" key="1">
    <citation type="submission" date="2016-07" db="EMBL/GenBank/DDBJ databases">
        <authorList>
            <person name="Florea S."/>
            <person name="Webb J.S."/>
            <person name="Jaromczyk J."/>
            <person name="Schardl C.L."/>
        </authorList>
    </citation>
    <scope>NUCLEOTIDE SEQUENCE [LARGE SCALE GENOMIC DNA]</scope>
    <source>
        <strain evidence="5">IPBSL-7</strain>
    </source>
</reference>
<name>A0A1C0AQZ8_9ACTN</name>
<dbReference type="SUPFAM" id="SSF53474">
    <property type="entry name" value="alpha/beta-Hydrolases"/>
    <property type="match status" value="1"/>
</dbReference>
<evidence type="ECO:0000313" key="5">
    <source>
        <dbReference type="Proteomes" id="UP000093501"/>
    </source>
</evidence>
<dbReference type="Pfam" id="PF05448">
    <property type="entry name" value="AXE1"/>
    <property type="match status" value="1"/>
</dbReference>
<dbReference type="PANTHER" id="PTHR40111">
    <property type="entry name" value="CEPHALOSPORIN-C DEACETYLASE"/>
    <property type="match status" value="1"/>
</dbReference>
<protein>
    <recommendedName>
        <fullName evidence="3">Acetyl xylan esterase domain-containing protein</fullName>
    </recommendedName>
</protein>